<keyword evidence="1" id="KW-0812">Transmembrane</keyword>
<dbReference type="STRING" id="33036.HMPREF3200_00276"/>
<evidence type="ECO:0000313" key="2">
    <source>
        <dbReference type="EMBL" id="KWZ79218.1"/>
    </source>
</evidence>
<keyword evidence="1" id="KW-0472">Membrane</keyword>
<dbReference type="AlphaFoldDB" id="A0A133KI62"/>
<organism evidence="2 3">
    <name type="scientific">Anaerococcus tetradius</name>
    <dbReference type="NCBI Taxonomy" id="33036"/>
    <lineage>
        <taxon>Bacteria</taxon>
        <taxon>Bacillati</taxon>
        <taxon>Bacillota</taxon>
        <taxon>Tissierellia</taxon>
        <taxon>Tissierellales</taxon>
        <taxon>Peptoniphilaceae</taxon>
        <taxon>Anaerococcus</taxon>
    </lineage>
</organism>
<feature type="transmembrane region" description="Helical" evidence="1">
    <location>
        <begin position="34"/>
        <end position="61"/>
    </location>
</feature>
<reference evidence="3" key="1">
    <citation type="submission" date="2016-01" db="EMBL/GenBank/DDBJ databases">
        <authorList>
            <person name="Mitreva M."/>
            <person name="Pepin K.H."/>
            <person name="Mihindukulasuriya K.A."/>
            <person name="Fulton R."/>
            <person name="Fronick C."/>
            <person name="O'Laughlin M."/>
            <person name="Miner T."/>
            <person name="Herter B."/>
            <person name="Rosa B.A."/>
            <person name="Cordes M."/>
            <person name="Tomlinson C."/>
            <person name="Wollam A."/>
            <person name="Palsikar V.B."/>
            <person name="Mardis E.R."/>
            <person name="Wilson R.K."/>
        </authorList>
    </citation>
    <scope>NUCLEOTIDE SEQUENCE [LARGE SCALE GENOMIC DNA]</scope>
    <source>
        <strain evidence="3">MJR8151</strain>
    </source>
</reference>
<evidence type="ECO:0000256" key="1">
    <source>
        <dbReference type="SAM" id="Phobius"/>
    </source>
</evidence>
<keyword evidence="3" id="KW-1185">Reference proteome</keyword>
<proteinExistence type="predicted"/>
<name>A0A133KI62_9FIRM</name>
<sequence length="62" mass="7275">MKAPIDRFKGKSLEEIYKKERLLDRDNLDKNDQLAMFLAAMKVFLPWLLLILSPLIIFALLI</sequence>
<gene>
    <name evidence="2" type="ORF">HMPREF3200_00276</name>
</gene>
<dbReference type="Proteomes" id="UP000070383">
    <property type="component" value="Unassembled WGS sequence"/>
</dbReference>
<dbReference type="PATRIC" id="fig|33036.3.peg.279"/>
<dbReference type="EMBL" id="LRPM01000005">
    <property type="protein sequence ID" value="KWZ79218.1"/>
    <property type="molecule type" value="Genomic_DNA"/>
</dbReference>
<dbReference type="RefSeq" id="WP_004836530.1">
    <property type="nucleotide sequence ID" value="NZ_CAMPNK010000029.1"/>
</dbReference>
<keyword evidence="1" id="KW-1133">Transmembrane helix</keyword>
<evidence type="ECO:0000313" key="3">
    <source>
        <dbReference type="Proteomes" id="UP000070383"/>
    </source>
</evidence>
<comment type="caution">
    <text evidence="2">The sequence shown here is derived from an EMBL/GenBank/DDBJ whole genome shotgun (WGS) entry which is preliminary data.</text>
</comment>
<protein>
    <submittedName>
        <fullName evidence="2">Uncharacterized protein</fullName>
    </submittedName>
</protein>
<accession>A0A133KI62</accession>